<dbReference type="InterPro" id="IPR036596">
    <property type="entry name" value="Cyt-C_aa3_sf"/>
</dbReference>
<sequence>MVWTWNGESHAAVDRAKEIQMAHSLAHDDAFAPTAQDRAGGRPRDADFREHLSTYRGFVKGVMLFAGHALAILILLYYFLM</sequence>
<dbReference type="STRING" id="670307.HYPDE_34353"/>
<keyword evidence="1" id="KW-0472">Membrane</keyword>
<feature type="transmembrane region" description="Helical" evidence="1">
    <location>
        <begin position="58"/>
        <end position="80"/>
    </location>
</feature>
<keyword evidence="1" id="KW-1133">Transmembrane helix</keyword>
<reference evidence="3 4" key="1">
    <citation type="journal article" date="2013" name="Genome Announc.">
        <title>Genome sequences for three denitrifying bacterial strains isolated from a uranium- and nitrate-contaminated subsurface environment.</title>
        <authorList>
            <person name="Venkatramanan R."/>
            <person name="Prakash O."/>
            <person name="Woyke T."/>
            <person name="Chain P."/>
            <person name="Goodwin L.A."/>
            <person name="Watson D."/>
            <person name="Brooks S."/>
            <person name="Kostka J.E."/>
            <person name="Green S.J."/>
        </authorList>
    </citation>
    <scope>NUCLEOTIDE SEQUENCE [LARGE SCALE GENOMIC DNA]</scope>
    <source>
        <strain evidence="3 4">1NES1</strain>
    </source>
</reference>
<evidence type="ECO:0000259" key="2">
    <source>
        <dbReference type="Pfam" id="PF07835"/>
    </source>
</evidence>
<keyword evidence="1" id="KW-0812">Transmembrane</keyword>
<dbReference type="KEGG" id="hdt:HYPDE_34353"/>
<dbReference type="Proteomes" id="UP000005952">
    <property type="component" value="Chromosome"/>
</dbReference>
<proteinExistence type="predicted"/>
<feature type="domain" description="Cytochrome c oxidase subunit IV bacterial aa3 type" evidence="2">
    <location>
        <begin position="47"/>
        <end position="80"/>
    </location>
</feature>
<name>N0B8I5_9HYPH</name>
<gene>
    <name evidence="3" type="ORF">HYPDE_34353</name>
</gene>
<evidence type="ECO:0000313" key="4">
    <source>
        <dbReference type="Proteomes" id="UP000005952"/>
    </source>
</evidence>
<evidence type="ECO:0000256" key="1">
    <source>
        <dbReference type="SAM" id="Phobius"/>
    </source>
</evidence>
<dbReference type="Pfam" id="PF07835">
    <property type="entry name" value="COX4_pro_2"/>
    <property type="match status" value="1"/>
</dbReference>
<dbReference type="AlphaFoldDB" id="N0B8I5"/>
<accession>N0B8I5</accession>
<dbReference type="SUPFAM" id="SSF81469">
    <property type="entry name" value="Bacterial aa3 type cytochrome c oxidase subunit IV"/>
    <property type="match status" value="1"/>
</dbReference>
<organism evidence="3 4">
    <name type="scientific">Hyphomicrobium denitrificans 1NES1</name>
    <dbReference type="NCBI Taxonomy" id="670307"/>
    <lineage>
        <taxon>Bacteria</taxon>
        <taxon>Pseudomonadati</taxon>
        <taxon>Pseudomonadota</taxon>
        <taxon>Alphaproteobacteria</taxon>
        <taxon>Hyphomicrobiales</taxon>
        <taxon>Hyphomicrobiaceae</taxon>
        <taxon>Hyphomicrobium</taxon>
    </lineage>
</organism>
<dbReference type="EMBL" id="CP005587">
    <property type="protein sequence ID" value="AGK58542.1"/>
    <property type="molecule type" value="Genomic_DNA"/>
</dbReference>
<dbReference type="Gene3D" id="1.20.5.160">
    <property type="entry name" value="Bacterial aa3 type cytochrome c oxidase subunit IV"/>
    <property type="match status" value="1"/>
</dbReference>
<keyword evidence="4" id="KW-1185">Reference proteome</keyword>
<dbReference type="HOGENOM" id="CLU_2569213_0_0_5"/>
<protein>
    <recommendedName>
        <fullName evidence="2">Cytochrome c oxidase subunit IV bacterial aa3 type domain-containing protein</fullName>
    </recommendedName>
</protein>
<evidence type="ECO:0000313" key="3">
    <source>
        <dbReference type="EMBL" id="AGK58542.1"/>
    </source>
</evidence>
<dbReference type="InterPro" id="IPR012422">
    <property type="entry name" value="Cyt_c_oxidase_su4_bac-aa3"/>
</dbReference>